<gene>
    <name evidence="1" type="ORF">AC625_08705</name>
</gene>
<dbReference type="OrthoDB" id="9958804at2"/>
<dbReference type="EMBL" id="LFZW01000001">
    <property type="protein sequence ID" value="KMY49611.1"/>
    <property type="molecule type" value="Genomic_DNA"/>
</dbReference>
<dbReference type="RefSeq" id="WP_049680948.1">
    <property type="nucleotide sequence ID" value="NZ_LFZW01000001.1"/>
</dbReference>
<accession>A0A0K9GSM1</accession>
<reference evidence="2" key="1">
    <citation type="submission" date="2015-07" db="EMBL/GenBank/DDBJ databases">
        <title>Genome sequencing project for genomic taxonomy and phylogenomics of Bacillus-like bacteria.</title>
        <authorList>
            <person name="Liu B."/>
            <person name="Wang J."/>
            <person name="Zhu Y."/>
            <person name="Liu G."/>
            <person name="Chen Q."/>
            <person name="Chen Z."/>
            <person name="Lan J."/>
            <person name="Che J."/>
            <person name="Ge C."/>
            <person name="Shi H."/>
            <person name="Pan Z."/>
            <person name="Liu X."/>
        </authorList>
    </citation>
    <scope>NUCLEOTIDE SEQUENCE [LARGE SCALE GENOMIC DNA]</scope>
    <source>
        <strain evidence="2">FJAT-27997</strain>
    </source>
</reference>
<protein>
    <submittedName>
        <fullName evidence="1">Uncharacterized protein</fullName>
    </submittedName>
</protein>
<dbReference type="AlphaFoldDB" id="A0A0K9GSM1"/>
<proteinExistence type="predicted"/>
<comment type="caution">
    <text evidence="1">The sequence shown here is derived from an EMBL/GenBank/DDBJ whole genome shotgun (WGS) entry which is preliminary data.</text>
</comment>
<dbReference type="Proteomes" id="UP000037146">
    <property type="component" value="Unassembled WGS sequence"/>
</dbReference>
<organism evidence="1 2">
    <name type="scientific">Peribacillus loiseleuriae</name>
    <dbReference type="NCBI Taxonomy" id="1679170"/>
    <lineage>
        <taxon>Bacteria</taxon>
        <taxon>Bacillati</taxon>
        <taxon>Bacillota</taxon>
        <taxon>Bacilli</taxon>
        <taxon>Bacillales</taxon>
        <taxon>Bacillaceae</taxon>
        <taxon>Peribacillus</taxon>
    </lineage>
</organism>
<name>A0A0K9GSM1_9BACI</name>
<evidence type="ECO:0000313" key="1">
    <source>
        <dbReference type="EMBL" id="KMY49611.1"/>
    </source>
</evidence>
<dbReference type="PATRIC" id="fig|1679170.3.peg.1878"/>
<evidence type="ECO:0000313" key="2">
    <source>
        <dbReference type="Proteomes" id="UP000037146"/>
    </source>
</evidence>
<keyword evidence="2" id="KW-1185">Reference proteome</keyword>
<sequence length="61" mass="7153">MENKKYEVDWHVRDMDFNYFVGTENVLVSDENNAIESATQIVSRKLGLQRHLMIIKTVKVV</sequence>